<evidence type="ECO:0000259" key="6">
    <source>
        <dbReference type="Pfam" id="PF13515"/>
    </source>
</evidence>
<evidence type="ECO:0000256" key="4">
    <source>
        <dbReference type="ARBA" id="ARBA00023136"/>
    </source>
</evidence>
<comment type="subcellular location">
    <subcellularLocation>
        <location evidence="1">Membrane</location>
        <topology evidence="1">Multi-pass membrane protein</topology>
    </subcellularLocation>
</comment>
<keyword evidence="3 5" id="KW-1133">Transmembrane helix</keyword>
<feature type="transmembrane region" description="Helical" evidence="5">
    <location>
        <begin position="6"/>
        <end position="35"/>
    </location>
</feature>
<keyword evidence="8" id="KW-1185">Reference proteome</keyword>
<feature type="domain" description="Integral membrane bound transporter" evidence="6">
    <location>
        <begin position="14"/>
        <end position="130"/>
    </location>
</feature>
<dbReference type="Pfam" id="PF13515">
    <property type="entry name" value="FUSC_2"/>
    <property type="match status" value="1"/>
</dbReference>
<gene>
    <name evidence="7" type="ORF">AWB76_07153</name>
</gene>
<feature type="transmembrane region" description="Helical" evidence="5">
    <location>
        <begin position="79"/>
        <end position="106"/>
    </location>
</feature>
<dbReference type="InterPro" id="IPR049453">
    <property type="entry name" value="Memb_transporter_dom"/>
</dbReference>
<evidence type="ECO:0000256" key="1">
    <source>
        <dbReference type="ARBA" id="ARBA00004141"/>
    </source>
</evidence>
<evidence type="ECO:0000256" key="3">
    <source>
        <dbReference type="ARBA" id="ARBA00022989"/>
    </source>
</evidence>
<dbReference type="GO" id="GO:0016020">
    <property type="term" value="C:membrane"/>
    <property type="evidence" value="ECO:0007669"/>
    <property type="project" value="UniProtKB-SubCell"/>
</dbReference>
<evidence type="ECO:0000313" key="8">
    <source>
        <dbReference type="Proteomes" id="UP000054624"/>
    </source>
</evidence>
<keyword evidence="2 5" id="KW-0812">Transmembrane</keyword>
<dbReference type="Proteomes" id="UP000054624">
    <property type="component" value="Unassembled WGS sequence"/>
</dbReference>
<accession>A0A158DM06</accession>
<keyword evidence="4 5" id="KW-0472">Membrane</keyword>
<feature type="transmembrane region" description="Helical" evidence="5">
    <location>
        <begin position="47"/>
        <end position="67"/>
    </location>
</feature>
<protein>
    <recommendedName>
        <fullName evidence="6">Integral membrane bound transporter domain-containing protein</fullName>
    </recommendedName>
</protein>
<proteinExistence type="predicted"/>
<organism evidence="7 8">
    <name type="scientific">Caballeronia temeraria</name>
    <dbReference type="NCBI Taxonomy" id="1777137"/>
    <lineage>
        <taxon>Bacteria</taxon>
        <taxon>Pseudomonadati</taxon>
        <taxon>Pseudomonadota</taxon>
        <taxon>Betaproteobacteria</taxon>
        <taxon>Burkholderiales</taxon>
        <taxon>Burkholderiaceae</taxon>
        <taxon>Caballeronia</taxon>
    </lineage>
</organism>
<evidence type="ECO:0000256" key="2">
    <source>
        <dbReference type="ARBA" id="ARBA00022692"/>
    </source>
</evidence>
<feature type="transmembrane region" description="Helical" evidence="5">
    <location>
        <begin position="118"/>
        <end position="137"/>
    </location>
</feature>
<dbReference type="STRING" id="1777137.AWB76_07153"/>
<dbReference type="EMBL" id="FCOI02000045">
    <property type="protein sequence ID" value="SAK95503.1"/>
    <property type="molecule type" value="Genomic_DNA"/>
</dbReference>
<name>A0A158DM06_9BURK</name>
<sequence length="339" mass="35854">MCVQSLIASMLTYACMNFIGSSSTTWGVFSSLFALQVSFDRSLKYGVGQMIGAAIGTVVGLATLHFFPDAADAFPRLGLATLVTCLASTLFPTTNYSIVVAAALALEPSAGVAGAVSRAVAIALGAAIGIGVSLSVWPQLSRSRAFEIMGELLDDCRALLATMPILGPLESRERVDALHERFLRHLVEARAVCGETRVRARFETGSSLGAALVAFETLWHGLVLLDRIGQSQCGWLTNEATEPLAERIELVRDCASGYLQALAAWMRGGAPLPPAERFLGPLNDASAAVQSDIANVILGSANDSRQLQALSTLSFALEQIKANLANIAGVLETRFDRPA</sequence>
<evidence type="ECO:0000313" key="7">
    <source>
        <dbReference type="EMBL" id="SAK95503.1"/>
    </source>
</evidence>
<dbReference type="AlphaFoldDB" id="A0A158DM06"/>
<reference evidence="8" key="1">
    <citation type="submission" date="2016-01" db="EMBL/GenBank/DDBJ databases">
        <authorList>
            <person name="Peeters Charlotte."/>
        </authorList>
    </citation>
    <scope>NUCLEOTIDE SEQUENCE [LARGE SCALE GENOMIC DNA]</scope>
</reference>
<evidence type="ECO:0000256" key="5">
    <source>
        <dbReference type="SAM" id="Phobius"/>
    </source>
</evidence>